<evidence type="ECO:0000256" key="3">
    <source>
        <dbReference type="ARBA" id="ARBA00022812"/>
    </source>
</evidence>
<evidence type="ECO:0000313" key="13">
    <source>
        <dbReference type="EMBL" id="AIA62090.1"/>
    </source>
</evidence>
<dbReference type="InterPro" id="IPR034707">
    <property type="entry name" value="HSV_GN"/>
</dbReference>
<dbReference type="OrthoDB" id="28174at10239"/>
<keyword evidence="4" id="KW-0946">Virion</keyword>
<evidence type="ECO:0000256" key="8">
    <source>
        <dbReference type="ARBA" id="ARBA00023136"/>
    </source>
</evidence>
<evidence type="ECO:0000256" key="9">
    <source>
        <dbReference type="ARBA" id="ARBA00023157"/>
    </source>
</evidence>
<comment type="function">
    <text evidence="10">Envelope glycoprotein necessary for proper maturation of gM and modulation of its membrane fusion activity. Also plays a critical role in virion morphogenesis.</text>
</comment>
<dbReference type="Proteomes" id="UP000168428">
    <property type="component" value="Segment"/>
</dbReference>
<evidence type="ECO:0000256" key="5">
    <source>
        <dbReference type="ARBA" id="ARBA00022870"/>
    </source>
</evidence>
<keyword evidence="3" id="KW-1040">Host Golgi apparatus</keyword>
<sequence>MALSVSKVCLGVLLIWHFYITFCDSVSTPPVTHPLVNATAGSNPTAGFYSFSCNADTYLLRLNSFSSIWALINVFVVLVSTVVFMTYLCFTKFVDTLIYQQK</sequence>
<keyword evidence="7 11" id="KW-1133">Transmembrane helix</keyword>
<dbReference type="InterPro" id="IPR005211">
    <property type="entry name" value="Herpes_glycoprotein_N_domain"/>
</dbReference>
<keyword evidence="6" id="KW-0261">Viral envelope protein</keyword>
<evidence type="ECO:0000256" key="10">
    <source>
        <dbReference type="ARBA" id="ARBA00034089"/>
    </source>
</evidence>
<keyword evidence="1 11" id="KW-0812">Transmembrane</keyword>
<keyword evidence="9" id="KW-1015">Disulfide bond</keyword>
<evidence type="ECO:0000256" key="2">
    <source>
        <dbReference type="ARBA" id="ARBA00022729"/>
    </source>
</evidence>
<dbReference type="HAMAP" id="MF_04037">
    <property type="entry name" value="HSV_GN"/>
    <property type="match status" value="1"/>
</dbReference>
<keyword evidence="5" id="KW-1043">Host membrane</keyword>
<keyword evidence="14" id="KW-1185">Reference proteome</keyword>
<dbReference type="EMBL" id="KF274499">
    <property type="protein sequence ID" value="AIA62090.1"/>
    <property type="molecule type" value="Genomic_DNA"/>
</dbReference>
<evidence type="ECO:0000256" key="4">
    <source>
        <dbReference type="ARBA" id="ARBA00022844"/>
    </source>
</evidence>
<dbReference type="KEGG" id="vg:19735528"/>
<gene>
    <name evidence="13" type="ORF">ALHV2gp50</name>
</gene>
<dbReference type="RefSeq" id="YP_009044436.1">
    <property type="nucleotide sequence ID" value="NC_024382.1"/>
</dbReference>
<dbReference type="GeneID" id="19735528"/>
<reference evidence="13 14" key="1">
    <citation type="journal article" date="2014" name="Vet. Microbiol.">
        <title>Malignant catarrhal fever in American bison (Bison bison) experimentally infected with alcelaphine herpesvirus 2.</title>
        <authorList>
            <person name="Taus N.S."/>
            <person name="O'Toole D."/>
            <person name="Herndon D.R."/>
            <person name="Cunha C.W."/>
            <person name="Warg J.V."/>
            <person name="Seal B.S."/>
            <person name="Brooking A."/>
            <person name="Li H."/>
        </authorList>
    </citation>
    <scope>NUCLEOTIDE SEQUENCE [LARGE SCALE GENOMIC DNA]</scope>
    <source>
        <strain evidence="13">Topi-AlHV-2</strain>
    </source>
</reference>
<protein>
    <submittedName>
        <fullName evidence="13">Orf53</fullName>
    </submittedName>
</protein>
<organism evidence="13 14">
    <name type="scientific">Alcelaphine gammaherpesvirus 2</name>
    <dbReference type="NCBI Taxonomy" id="138184"/>
    <lineage>
        <taxon>Viruses</taxon>
        <taxon>Duplodnaviria</taxon>
        <taxon>Heunggongvirae</taxon>
        <taxon>Peploviricota</taxon>
        <taxon>Herviviricetes</taxon>
        <taxon>Herpesvirales</taxon>
        <taxon>Orthoherpesviridae</taxon>
        <taxon>Gammaherpesvirinae</taxon>
        <taxon>Macavirus</taxon>
        <taxon>Macavirus alcelaphinegamma2</taxon>
    </lineage>
</organism>
<keyword evidence="2" id="KW-0732">Signal</keyword>
<name>A0A068AAM3_9GAMA</name>
<evidence type="ECO:0000259" key="12">
    <source>
        <dbReference type="Pfam" id="PF03554"/>
    </source>
</evidence>
<evidence type="ECO:0000256" key="11">
    <source>
        <dbReference type="SAM" id="Phobius"/>
    </source>
</evidence>
<feature type="transmembrane region" description="Helical" evidence="11">
    <location>
        <begin position="68"/>
        <end position="90"/>
    </location>
</feature>
<feature type="domain" description="Herpesvirus envelope glycoprotein N" evidence="12">
    <location>
        <begin position="31"/>
        <end position="98"/>
    </location>
</feature>
<evidence type="ECO:0000256" key="1">
    <source>
        <dbReference type="ARBA" id="ARBA00022692"/>
    </source>
</evidence>
<evidence type="ECO:0000256" key="6">
    <source>
        <dbReference type="ARBA" id="ARBA00022879"/>
    </source>
</evidence>
<dbReference type="GO" id="GO:0019031">
    <property type="term" value="C:viral envelope"/>
    <property type="evidence" value="ECO:0007669"/>
    <property type="project" value="UniProtKB-KW"/>
</dbReference>
<accession>A0A068AAM3</accession>
<dbReference type="Pfam" id="PF03554">
    <property type="entry name" value="Herpes_UL73"/>
    <property type="match status" value="1"/>
</dbReference>
<evidence type="ECO:0000313" key="14">
    <source>
        <dbReference type="Proteomes" id="UP000168428"/>
    </source>
</evidence>
<keyword evidence="8 11" id="KW-0472">Membrane</keyword>
<evidence type="ECO:0000256" key="7">
    <source>
        <dbReference type="ARBA" id="ARBA00022989"/>
    </source>
</evidence>
<proteinExistence type="inferred from homology"/>